<sequence length="1021" mass="112537">MEAPIVGGHTVALPLQGQAARREWRKVSDVPNGQGRLVSDGPGNQSRTHQSGRPRSGNAGQRRSSQNGRMFHPGSSEHSSDSDHHGGDGSGGHLAGGPVSPQDMMNQNIGQQDALYDEMHRQQQNEHAAMNTMSMESGMGGMDNPDDALEQQLLEVSRKREQLQQAELELRAQFIARSEMHRMQNSYDEQSKQHSDIVASLQNEIHNRDQRIQHLEQSIEEREQQHRANQMQATEAVWAKDGLLREQTNELASLRRERDAAVAEQNNAIAQFEAEKSDYTAQIEHLKEQVHELERHRQEAEEQNRTSQDLLLFKDGQLQDAQAWMARAQELDAYHINANNTLHAELRDRSEQLNQVWMGYQRQLADMERFHAQVVQRLQTELNEAREQSQLLKGTGAERLGARDERQIHTGNHIDPLQREGNEETAAKASVTTNGGMVRGSPIILSHNMEAAMPLYIPLDNSMKVEQATGLPVVPTPGVVGTNPVLASVGMPVIQQYSLQQQPLTSVSQASPVLQTSFPQLHVHPPVLTTPQHHPSAQQQVHAHLQNPQQQQQQSTQVPHHILSSSSQKHSMQPSQSHQQVLDREEGQQHGGILLSQLSSKAQVPVSSAQSSVQKGEEATVTEPVKPVREGQKVQLLSHSSHDQQQVEHSLKHHRQSNSQPERQRQEQQQHSQSHKQVALQQHDEARQLQHQQGISSSMHHLSQAATSGTEGTQLQQKPPLSKSMAVKQEARQPVVSPVNSQQTTAEPVKNPEPVLLDERALLACLVRAVPAEASAKISLKSTLPNRLGKMLAPLHWQSYRKQYGRLDEFVSSHKELFVIEGDYIYLKEGAHAKVSATTAVAKAAAAAAAASPVGSDRLPTVAVTPVAQVSQVQRGRNAKTSSKDDKARAQVPQDDLSTHKQRSLSPQHTKPGSTRQYASSLSSRNSVGNGIATPNSGGNLDDDNNTTGGEFGSNNLSGNNSGVIENGNANSYGNSRAGGYKGSRQQSSRSSYAGSGQYRKQDNHNRSQIQDSRSTSTPTQ</sequence>
<dbReference type="AlphaFoldDB" id="A0A8T0HAA1"/>
<keyword evidence="1" id="KW-0175">Coiled coil</keyword>
<dbReference type="Pfam" id="PF24851">
    <property type="entry name" value="DUF7725"/>
    <property type="match status" value="1"/>
</dbReference>
<dbReference type="PANTHER" id="PTHR35766:SF1">
    <property type="entry name" value="OS08G0543600 PROTEIN"/>
    <property type="match status" value="1"/>
</dbReference>
<evidence type="ECO:0000313" key="4">
    <source>
        <dbReference type="EMBL" id="KAG0568200.1"/>
    </source>
</evidence>
<feature type="compositionally biased region" description="Polar residues" evidence="2">
    <location>
        <begin position="689"/>
        <end position="719"/>
    </location>
</feature>
<comment type="caution">
    <text evidence="4">The sequence shown here is derived from an EMBL/GenBank/DDBJ whole genome shotgun (WGS) entry which is preliminary data.</text>
</comment>
<feature type="domain" description="DUF7725" evidence="3">
    <location>
        <begin position="756"/>
        <end position="827"/>
    </location>
</feature>
<protein>
    <recommendedName>
        <fullName evidence="3">DUF7725 domain-containing protein</fullName>
    </recommendedName>
</protein>
<dbReference type="Proteomes" id="UP000822688">
    <property type="component" value="Chromosome 6"/>
</dbReference>
<feature type="compositionally biased region" description="Basic and acidic residues" evidence="2">
    <location>
        <begin position="640"/>
        <end position="650"/>
    </location>
</feature>
<dbReference type="PANTHER" id="PTHR35766">
    <property type="entry name" value="OS08G0543600 PROTEIN"/>
    <property type="match status" value="1"/>
</dbReference>
<feature type="region of interest" description="Disordered" evidence="2">
    <location>
        <begin position="1"/>
        <end position="106"/>
    </location>
</feature>
<keyword evidence="5" id="KW-1185">Reference proteome</keyword>
<feature type="region of interest" description="Disordered" evidence="2">
    <location>
        <begin position="415"/>
        <end position="434"/>
    </location>
</feature>
<accession>A0A8T0HAA1</accession>
<feature type="region of interest" description="Disordered" evidence="2">
    <location>
        <begin position="524"/>
        <end position="752"/>
    </location>
</feature>
<proteinExistence type="predicted"/>
<dbReference type="EMBL" id="CM026427">
    <property type="protein sequence ID" value="KAG0568200.1"/>
    <property type="molecule type" value="Genomic_DNA"/>
</dbReference>
<evidence type="ECO:0000259" key="3">
    <source>
        <dbReference type="Pfam" id="PF24851"/>
    </source>
</evidence>
<feature type="compositionally biased region" description="Polar residues" evidence="2">
    <location>
        <begin position="42"/>
        <end position="68"/>
    </location>
</feature>
<feature type="compositionally biased region" description="Polar residues" evidence="2">
    <location>
        <begin position="870"/>
        <end position="881"/>
    </location>
</feature>
<evidence type="ECO:0000256" key="1">
    <source>
        <dbReference type="SAM" id="Coils"/>
    </source>
</evidence>
<feature type="compositionally biased region" description="Basic and acidic residues" evidence="2">
    <location>
        <begin position="416"/>
        <end position="426"/>
    </location>
</feature>
<organism evidence="4 5">
    <name type="scientific">Ceratodon purpureus</name>
    <name type="common">Fire moss</name>
    <name type="synonym">Dicranum purpureum</name>
    <dbReference type="NCBI Taxonomy" id="3225"/>
    <lineage>
        <taxon>Eukaryota</taxon>
        <taxon>Viridiplantae</taxon>
        <taxon>Streptophyta</taxon>
        <taxon>Embryophyta</taxon>
        <taxon>Bryophyta</taxon>
        <taxon>Bryophytina</taxon>
        <taxon>Bryopsida</taxon>
        <taxon>Dicranidae</taxon>
        <taxon>Pseudoditrichales</taxon>
        <taxon>Ditrichaceae</taxon>
        <taxon>Ceratodon</taxon>
    </lineage>
</organism>
<feature type="compositionally biased region" description="Low complexity" evidence="2">
    <location>
        <begin position="599"/>
        <end position="614"/>
    </location>
</feature>
<feature type="compositionally biased region" description="Basic and acidic residues" evidence="2">
    <location>
        <begin position="78"/>
        <end position="87"/>
    </location>
</feature>
<feature type="coiled-coil region" evidence="1">
    <location>
        <begin position="368"/>
        <end position="395"/>
    </location>
</feature>
<feature type="compositionally biased region" description="Polar residues" evidence="2">
    <location>
        <begin position="984"/>
        <end position="995"/>
    </location>
</feature>
<feature type="coiled-coil region" evidence="1">
    <location>
        <begin position="198"/>
        <end position="310"/>
    </location>
</feature>
<name>A0A8T0HAA1_CERPU</name>
<feature type="region of interest" description="Disordered" evidence="2">
    <location>
        <begin position="870"/>
        <end position="1021"/>
    </location>
</feature>
<feature type="compositionally biased region" description="Low complexity" evidence="2">
    <location>
        <begin position="953"/>
        <end position="963"/>
    </location>
</feature>
<feature type="compositionally biased region" description="Polar residues" evidence="2">
    <location>
        <begin position="904"/>
        <end position="939"/>
    </location>
</feature>
<feature type="compositionally biased region" description="Polar residues" evidence="2">
    <location>
        <begin position="1007"/>
        <end position="1021"/>
    </location>
</feature>
<reference evidence="4 5" key="1">
    <citation type="submission" date="2020-06" db="EMBL/GenBank/DDBJ databases">
        <title>WGS assembly of Ceratodon purpureus strain R40.</title>
        <authorList>
            <person name="Carey S.B."/>
            <person name="Jenkins J."/>
            <person name="Shu S."/>
            <person name="Lovell J.T."/>
            <person name="Sreedasyam A."/>
            <person name="Maumus F."/>
            <person name="Tiley G.P."/>
            <person name="Fernandez-Pozo N."/>
            <person name="Barry K."/>
            <person name="Chen C."/>
            <person name="Wang M."/>
            <person name="Lipzen A."/>
            <person name="Daum C."/>
            <person name="Saski C.A."/>
            <person name="Payton A.C."/>
            <person name="Mcbreen J.C."/>
            <person name="Conrad R.E."/>
            <person name="Kollar L.M."/>
            <person name="Olsson S."/>
            <person name="Huttunen S."/>
            <person name="Landis J.B."/>
            <person name="Wickett N.J."/>
            <person name="Johnson M.G."/>
            <person name="Rensing S.A."/>
            <person name="Grimwood J."/>
            <person name="Schmutz J."/>
            <person name="Mcdaniel S.F."/>
        </authorList>
    </citation>
    <scope>NUCLEOTIDE SEQUENCE [LARGE SCALE GENOMIC DNA]</scope>
    <source>
        <strain evidence="4 5">R40</strain>
    </source>
</reference>
<feature type="compositionally biased region" description="Low complexity" evidence="2">
    <location>
        <begin position="538"/>
        <end position="580"/>
    </location>
</feature>
<evidence type="ECO:0000313" key="5">
    <source>
        <dbReference type="Proteomes" id="UP000822688"/>
    </source>
</evidence>
<gene>
    <name evidence="4" type="ORF">KC19_6G002100</name>
</gene>
<evidence type="ECO:0000256" key="2">
    <source>
        <dbReference type="SAM" id="MobiDB-lite"/>
    </source>
</evidence>
<feature type="coiled-coil region" evidence="1">
    <location>
        <begin position="146"/>
        <end position="173"/>
    </location>
</feature>
<dbReference type="InterPro" id="IPR056142">
    <property type="entry name" value="DUF7725"/>
</dbReference>